<accession>A0ABN1YEC2</accession>
<comment type="caution">
    <text evidence="2">The sequence shown here is derived from an EMBL/GenBank/DDBJ whole genome shotgun (WGS) entry which is preliminary data.</text>
</comment>
<gene>
    <name evidence="2" type="ORF">GCM10009613_65810</name>
</gene>
<dbReference type="SUPFAM" id="SSF52540">
    <property type="entry name" value="P-loop containing nucleoside triphosphate hydrolases"/>
    <property type="match status" value="1"/>
</dbReference>
<name>A0ABN1YEC2_9PSEU</name>
<feature type="region of interest" description="Disordered" evidence="1">
    <location>
        <begin position="1"/>
        <end position="59"/>
    </location>
</feature>
<protein>
    <submittedName>
        <fullName evidence="2">Uncharacterized protein</fullName>
    </submittedName>
</protein>
<proteinExistence type="predicted"/>
<dbReference type="EMBL" id="BAAAJK010000070">
    <property type="protein sequence ID" value="GAA1404024.1"/>
    <property type="molecule type" value="Genomic_DNA"/>
</dbReference>
<sequence length="764" mass="84199">MTWLATEPAPPPSPTPAGWGFDYRRDTIPPSGSRSERRQTARPARRAKGATGAEPRVKEYRPRLALRGITGHLTRTESGTMAWYSLAPRPWAMRADHEREALMSAVGLALAALPGRWLHWRVTWRPYPAAQWARAHDEWARPLPDQPDGVSWEEHLIAEQERALAVPKAVKEVYLGVEIRGGRSKLGSLGDQLVASRSATVGRLAGRWIEAELSALDEEVTRIDSLMATSALGGEPVTAGEMLHLLYRSCALGLPPEAVMPAAPNSSWATEDMAAVDGLARWTAEPYAPTLRVSGVASGERHDRHVLIASLGRMGELNVPAADLPWMTVVDNVAVPVEWSARMRVLPQEQAARSLRFVADRVDSQHRHYEIDHGVEAPPALARQIELASAVRDELDTDQTGLSARCEGWWRMAIPGRTEREALETFDQIRHLFHPQVAVERSEGQYALAREFIPGEPLATTAYRRRMSLRHLSMAVPTATEIIGDDHGPMMFSASTSGRPIPWDPWYDMDTQQVSGLTPVIGGLGSGKTFLMGTLAAQVVRSHSAYVTLLDPSGPLTQLTEMPELRGYARGLSLMDAPPGTLNPYSMIADPDRRDYEEGLRGDDEFLRDRDAAQAQRSNLVISVLTQLLPAAIRRESGVQQLLLGAVHRVGLGAEHDLGEVMDALRYTGSEGERLAESLGPILSPSGPARLLLGAPGYERWASDTDQLLVLSTKGLTLPREGVDEQDWGLDEQLSLPLMHLAAWLAYRRVCWRSAKMTSSDRWK</sequence>
<evidence type="ECO:0000256" key="1">
    <source>
        <dbReference type="SAM" id="MobiDB-lite"/>
    </source>
</evidence>
<dbReference type="InterPro" id="IPR027417">
    <property type="entry name" value="P-loop_NTPase"/>
</dbReference>
<keyword evidence="3" id="KW-1185">Reference proteome</keyword>
<organism evidence="2 3">
    <name type="scientific">Pseudonocardia kongjuensis</name>
    <dbReference type="NCBI Taxonomy" id="102227"/>
    <lineage>
        <taxon>Bacteria</taxon>
        <taxon>Bacillati</taxon>
        <taxon>Actinomycetota</taxon>
        <taxon>Actinomycetes</taxon>
        <taxon>Pseudonocardiales</taxon>
        <taxon>Pseudonocardiaceae</taxon>
        <taxon>Pseudonocardia</taxon>
    </lineage>
</organism>
<dbReference type="Gene3D" id="3.40.50.300">
    <property type="entry name" value="P-loop containing nucleotide triphosphate hydrolases"/>
    <property type="match status" value="1"/>
</dbReference>
<evidence type="ECO:0000313" key="2">
    <source>
        <dbReference type="EMBL" id="GAA1404024.1"/>
    </source>
</evidence>
<evidence type="ECO:0000313" key="3">
    <source>
        <dbReference type="Proteomes" id="UP001501414"/>
    </source>
</evidence>
<dbReference type="Proteomes" id="UP001501414">
    <property type="component" value="Unassembled WGS sequence"/>
</dbReference>
<reference evidence="2 3" key="1">
    <citation type="journal article" date="2019" name="Int. J. Syst. Evol. Microbiol.">
        <title>The Global Catalogue of Microorganisms (GCM) 10K type strain sequencing project: providing services to taxonomists for standard genome sequencing and annotation.</title>
        <authorList>
            <consortium name="The Broad Institute Genomics Platform"/>
            <consortium name="The Broad Institute Genome Sequencing Center for Infectious Disease"/>
            <person name="Wu L."/>
            <person name="Ma J."/>
        </authorList>
    </citation>
    <scope>NUCLEOTIDE SEQUENCE [LARGE SCALE GENOMIC DNA]</scope>
    <source>
        <strain evidence="2 3">JCM 11896</strain>
    </source>
</reference>